<evidence type="ECO:0000313" key="4">
    <source>
        <dbReference type="Proteomes" id="UP000219453"/>
    </source>
</evidence>
<feature type="transmembrane region" description="Helical" evidence="2">
    <location>
        <begin position="60"/>
        <end position="78"/>
    </location>
</feature>
<feature type="region of interest" description="Disordered" evidence="1">
    <location>
        <begin position="1"/>
        <end position="31"/>
    </location>
</feature>
<evidence type="ECO:0008006" key="5">
    <source>
        <dbReference type="Google" id="ProtNLM"/>
    </source>
</evidence>
<feature type="transmembrane region" description="Helical" evidence="2">
    <location>
        <begin position="98"/>
        <end position="120"/>
    </location>
</feature>
<name>A0A285NVL8_NATPI</name>
<keyword evidence="2" id="KW-1133">Transmembrane helix</keyword>
<dbReference type="EMBL" id="OBEJ01000002">
    <property type="protein sequence ID" value="SNZ11926.1"/>
    <property type="molecule type" value="Genomic_DNA"/>
</dbReference>
<feature type="compositionally biased region" description="Polar residues" evidence="1">
    <location>
        <begin position="8"/>
        <end position="30"/>
    </location>
</feature>
<proteinExistence type="predicted"/>
<evidence type="ECO:0000256" key="1">
    <source>
        <dbReference type="SAM" id="MobiDB-lite"/>
    </source>
</evidence>
<feature type="transmembrane region" description="Helical" evidence="2">
    <location>
        <begin position="213"/>
        <end position="231"/>
    </location>
</feature>
<feature type="transmembrane region" description="Helical" evidence="2">
    <location>
        <begin position="380"/>
        <end position="402"/>
    </location>
</feature>
<organism evidence="3 4">
    <name type="scientific">Natronoarchaeum philippinense</name>
    <dbReference type="NCBI Taxonomy" id="558529"/>
    <lineage>
        <taxon>Archaea</taxon>
        <taxon>Methanobacteriati</taxon>
        <taxon>Methanobacteriota</taxon>
        <taxon>Stenosarchaea group</taxon>
        <taxon>Halobacteria</taxon>
        <taxon>Halobacteriales</taxon>
        <taxon>Natronoarchaeaceae</taxon>
    </lineage>
</organism>
<feature type="transmembrane region" description="Helical" evidence="2">
    <location>
        <begin position="351"/>
        <end position="368"/>
    </location>
</feature>
<sequence length="580" mass="59672">MSEDSAGLSDSPSPTSARPHSHGSARNSTLGDAVPSLGQSLEIARIELLRGYRWVRHQDFWVLFTILVGVMSVFLLYQTFDAARAIGASLAAGGVMPAWLVTATSVLWLFLTILLVGDALGSNGDLDNDGQYLTIRPAADVVGGLLLAAAAKFSVYTIGLGLAAGAGLVAGTDSFSPILGIAVAAVGIPATAAAIGYPIGFTLKGFGRRSENVSRLVTVLGIGLGLAYITLSVTGELLTIVERLEPVLQSPPMAWFGHLALATTPNAGVDATGVLLLCGLMPIVVIGGTVLAVPAARYAWLADTPHASESDEEALPTAPNTRLDAALDVVCRAPATRGIASTTLRRAVRSPFQFVFVAPPLLAAILFVESAVTTGTVPWYVPWFVVWYGAWASGAVLPLNPLGNQGATLPTLLTAPAHGRHVVHGTIVAAALVGAPLTAGVALAAGYLAGSSPPVLVALGVASVTAVAASALVATGIGSVFPRFDAVNLDGSRRAVPPSKRAYSLFSTVLSLIVVAVAFAADETARTVGAVLLPRWLPGVSEIGAGTLETLGWVVIVGGVAALPVAYRRAVRRLETYRLQ</sequence>
<dbReference type="OrthoDB" id="205375at2157"/>
<keyword evidence="2" id="KW-0812">Transmembrane</keyword>
<feature type="transmembrane region" description="Helical" evidence="2">
    <location>
        <begin position="550"/>
        <end position="567"/>
    </location>
</feature>
<dbReference type="Proteomes" id="UP000219453">
    <property type="component" value="Unassembled WGS sequence"/>
</dbReference>
<feature type="transmembrane region" description="Helical" evidence="2">
    <location>
        <begin position="178"/>
        <end position="201"/>
    </location>
</feature>
<feature type="transmembrane region" description="Helical" evidence="2">
    <location>
        <begin position="422"/>
        <end position="449"/>
    </location>
</feature>
<feature type="transmembrane region" description="Helical" evidence="2">
    <location>
        <begin position="274"/>
        <end position="293"/>
    </location>
</feature>
<reference evidence="3 4" key="1">
    <citation type="submission" date="2017-09" db="EMBL/GenBank/DDBJ databases">
        <authorList>
            <person name="Ehlers B."/>
            <person name="Leendertz F.H."/>
        </authorList>
    </citation>
    <scope>NUCLEOTIDE SEQUENCE [LARGE SCALE GENOMIC DNA]</scope>
    <source>
        <strain evidence="3 4">DSM 27208</strain>
    </source>
</reference>
<evidence type="ECO:0000313" key="3">
    <source>
        <dbReference type="EMBL" id="SNZ11926.1"/>
    </source>
</evidence>
<protein>
    <recommendedName>
        <fullName evidence="5">ABC-2 type transport system permease protein</fullName>
    </recommendedName>
</protein>
<dbReference type="RefSeq" id="WP_097008421.1">
    <property type="nucleotide sequence ID" value="NZ_OBEJ01000002.1"/>
</dbReference>
<dbReference type="AlphaFoldDB" id="A0A285NVL8"/>
<feature type="transmembrane region" description="Helical" evidence="2">
    <location>
        <begin position="141"/>
        <end position="166"/>
    </location>
</feature>
<feature type="transmembrane region" description="Helical" evidence="2">
    <location>
        <begin position="455"/>
        <end position="481"/>
    </location>
</feature>
<keyword evidence="2" id="KW-0472">Membrane</keyword>
<evidence type="ECO:0000256" key="2">
    <source>
        <dbReference type="SAM" id="Phobius"/>
    </source>
</evidence>
<feature type="transmembrane region" description="Helical" evidence="2">
    <location>
        <begin position="502"/>
        <end position="521"/>
    </location>
</feature>
<accession>A0A285NVL8</accession>
<keyword evidence="4" id="KW-1185">Reference proteome</keyword>
<gene>
    <name evidence="3" type="ORF">SAMN06269185_1431</name>
</gene>